<dbReference type="AlphaFoldDB" id="A0A9D2F0C5"/>
<sequence>MSVITNFLYYVVLPYALALAMVRLSDRARFAHVDRSDIRDGYLREPPSTDEPMFLARVMDEDFVLSGVTATLLALERKGVVRIERVPTAWRCLRIDDRMDEARAAKALAQRAASLERETVRVSLAADVRPERLTAYERMALEQVFVDGRTSITAEELAEARLEVPAYLARQGRRLSDMATRDMQGRHLVEGVSPSLFWLAVVLLVAYVLGAFLLVGFDVLPMIFFGLPGLAMMVAYSRPREVYTAEGRTLLVRCHAFQRYLVELTRTRDARLTDVALWGEQLVYGVAVNAVGAAPRELFPKVESGRAPAAPDWYVAYARAHDEKNASSRPLPPS</sequence>
<evidence type="ECO:0000313" key="4">
    <source>
        <dbReference type="Proteomes" id="UP000824062"/>
    </source>
</evidence>
<proteinExistence type="predicted"/>
<dbReference type="Proteomes" id="UP000824062">
    <property type="component" value="Unassembled WGS sequence"/>
</dbReference>
<keyword evidence="1" id="KW-1133">Transmembrane helix</keyword>
<feature type="domain" description="Predicted membrane protein YciQ-like C-terminal" evidence="2">
    <location>
        <begin position="41"/>
        <end position="287"/>
    </location>
</feature>
<protein>
    <submittedName>
        <fullName evidence="3">DUF2207 domain-containing protein</fullName>
    </submittedName>
</protein>
<reference evidence="3" key="1">
    <citation type="journal article" date="2021" name="PeerJ">
        <title>Extensive microbial diversity within the chicken gut microbiome revealed by metagenomics and culture.</title>
        <authorList>
            <person name="Gilroy R."/>
            <person name="Ravi A."/>
            <person name="Getino M."/>
            <person name="Pursley I."/>
            <person name="Horton D.L."/>
            <person name="Alikhan N.F."/>
            <person name="Baker D."/>
            <person name="Gharbi K."/>
            <person name="Hall N."/>
            <person name="Watson M."/>
            <person name="Adriaenssens E.M."/>
            <person name="Foster-Nyarko E."/>
            <person name="Jarju S."/>
            <person name="Secka A."/>
            <person name="Antonio M."/>
            <person name="Oren A."/>
            <person name="Chaudhuri R.R."/>
            <person name="La Ragione R."/>
            <person name="Hildebrand F."/>
            <person name="Pallen M.J."/>
        </authorList>
    </citation>
    <scope>NUCLEOTIDE SEQUENCE</scope>
    <source>
        <strain evidence="3">ChiHjej12B11-14209</strain>
    </source>
</reference>
<keyword evidence="1" id="KW-0472">Membrane</keyword>
<feature type="transmembrane region" description="Helical" evidence="1">
    <location>
        <begin position="219"/>
        <end position="236"/>
    </location>
</feature>
<accession>A0A9D2F0C5</accession>
<reference evidence="3" key="2">
    <citation type="submission" date="2021-04" db="EMBL/GenBank/DDBJ databases">
        <authorList>
            <person name="Gilroy R."/>
        </authorList>
    </citation>
    <scope>NUCLEOTIDE SEQUENCE</scope>
    <source>
        <strain evidence="3">ChiHjej12B11-14209</strain>
    </source>
</reference>
<feature type="transmembrane region" description="Helical" evidence="1">
    <location>
        <begin position="6"/>
        <end position="25"/>
    </location>
</feature>
<feature type="transmembrane region" description="Helical" evidence="1">
    <location>
        <begin position="196"/>
        <end position="213"/>
    </location>
</feature>
<name>A0A9D2F0C5_9ACTN</name>
<comment type="caution">
    <text evidence="3">The sequence shown here is derived from an EMBL/GenBank/DDBJ whole genome shotgun (WGS) entry which is preliminary data.</text>
</comment>
<evidence type="ECO:0000259" key="2">
    <source>
        <dbReference type="Pfam" id="PF20990"/>
    </source>
</evidence>
<keyword evidence="1" id="KW-0812">Transmembrane</keyword>
<evidence type="ECO:0000256" key="1">
    <source>
        <dbReference type="SAM" id="Phobius"/>
    </source>
</evidence>
<dbReference type="Pfam" id="PF20990">
    <property type="entry name" value="DUF2207_C"/>
    <property type="match status" value="1"/>
</dbReference>
<gene>
    <name evidence="3" type="ORF">IAA19_06380</name>
</gene>
<organism evidence="3 4">
    <name type="scientific">Candidatus Olsenella pullistercoris</name>
    <dbReference type="NCBI Taxonomy" id="2838712"/>
    <lineage>
        <taxon>Bacteria</taxon>
        <taxon>Bacillati</taxon>
        <taxon>Actinomycetota</taxon>
        <taxon>Coriobacteriia</taxon>
        <taxon>Coriobacteriales</taxon>
        <taxon>Atopobiaceae</taxon>
        <taxon>Olsenella</taxon>
    </lineage>
</organism>
<dbReference type="EMBL" id="DXBM01000050">
    <property type="protein sequence ID" value="HIZ46630.1"/>
    <property type="molecule type" value="Genomic_DNA"/>
</dbReference>
<evidence type="ECO:0000313" key="3">
    <source>
        <dbReference type="EMBL" id="HIZ46630.1"/>
    </source>
</evidence>
<dbReference type="InterPro" id="IPR048389">
    <property type="entry name" value="YciQ-like_C"/>
</dbReference>